<dbReference type="PANTHER" id="PTHR45896">
    <property type="entry name" value="N-ALPHA-ACETYLTRANSFERASE 30"/>
    <property type="match status" value="1"/>
</dbReference>
<feature type="region of interest" description="Disordered" evidence="4">
    <location>
        <begin position="252"/>
        <end position="289"/>
    </location>
</feature>
<dbReference type="Gene3D" id="3.40.630.30">
    <property type="match status" value="1"/>
</dbReference>
<proteinExistence type="inferred from homology"/>
<comment type="caution">
    <text evidence="6">The sequence shown here is derived from an EMBL/GenBank/DDBJ whole genome shotgun (WGS) entry which is preliminary data.</text>
</comment>
<dbReference type="AlphaFoldDB" id="A0A2S4VNY4"/>
<keyword evidence="1" id="KW-0808">Transferase</keyword>
<feature type="compositionally biased region" description="Low complexity" evidence="4">
    <location>
        <begin position="172"/>
        <end position="186"/>
    </location>
</feature>
<evidence type="ECO:0000256" key="2">
    <source>
        <dbReference type="ARBA" id="ARBA00023315"/>
    </source>
</evidence>
<dbReference type="CDD" id="cd04301">
    <property type="entry name" value="NAT_SF"/>
    <property type="match status" value="1"/>
</dbReference>
<evidence type="ECO:0000313" key="6">
    <source>
        <dbReference type="EMBL" id="POW11241.1"/>
    </source>
</evidence>
<dbReference type="VEuPathDB" id="FungiDB:PSHT_08685"/>
<accession>A0A2S4VNY4</accession>
<dbReference type="GO" id="GO:0031417">
    <property type="term" value="C:NatC complex"/>
    <property type="evidence" value="ECO:0007669"/>
    <property type="project" value="TreeGrafter"/>
</dbReference>
<dbReference type="Pfam" id="PF00583">
    <property type="entry name" value="Acetyltransf_1"/>
    <property type="match status" value="1"/>
</dbReference>
<dbReference type="EMBL" id="PKSL01000040">
    <property type="protein sequence ID" value="POW11241.1"/>
    <property type="molecule type" value="Genomic_DNA"/>
</dbReference>
<feature type="compositionally biased region" description="Polar residues" evidence="4">
    <location>
        <begin position="161"/>
        <end position="171"/>
    </location>
</feature>
<keyword evidence="7" id="KW-1185">Reference proteome</keyword>
<sequence>TETQPSHIKKQFKKMVTGQLTRSEAEAALKRLQGLRDDWAKQRTRWSEHHQKALDIKNLQRNPSAPLVYTVEACCNQMGVATIRFNELERLIQDFRSCALYLVHLPVPEGPDGTFRSTLPDLWSIPHAAPGTTAVALPGQVAGFSAENMSAHSLHGISDQMNVTHHNNNSSPYQQQQQQQPYQQQQLTGVQTGGFYHPNNYLQPQQQQQLGQYQPQPLTPQHTQMLYHQQINLHQQTAEQARVNQFSNNVFQNSHHHQQQQQPTYSNQHQLQSSPLNPFNPNPPHGAVLDASQRYPAFSQSLQSPIFGGCLSRGMTGGEIRTRSVLLNPKKSEQKGNMTTQQSSKLSYRAYDAQTGDDLTQIINLMESELSEPYIILRPHLCFLCFSEPTELTEGGEREAIGAIVCKQDLHRGKLNRGYIAMLTTKKEARKRGIARKLVHMAMQRMIADGAQEIVLETEFDNSSALAFYQTLGFIREKRLFAFYLNYKEAFRLVYPVSSPVTTLDLDQDEDDLYS</sequence>
<evidence type="ECO:0000256" key="3">
    <source>
        <dbReference type="ARBA" id="ARBA00024025"/>
    </source>
</evidence>
<protein>
    <recommendedName>
        <fullName evidence="5">N-acetyltransferase domain-containing protein</fullName>
    </recommendedName>
</protein>
<dbReference type="Proteomes" id="UP000239156">
    <property type="component" value="Unassembled WGS sequence"/>
</dbReference>
<dbReference type="InterPro" id="IPR016181">
    <property type="entry name" value="Acyl_CoA_acyltransferase"/>
</dbReference>
<evidence type="ECO:0000259" key="5">
    <source>
        <dbReference type="PROSITE" id="PS51186"/>
    </source>
</evidence>
<dbReference type="PROSITE" id="PS51186">
    <property type="entry name" value="GNAT"/>
    <property type="match status" value="1"/>
</dbReference>
<evidence type="ECO:0000256" key="1">
    <source>
        <dbReference type="ARBA" id="ARBA00022679"/>
    </source>
</evidence>
<evidence type="ECO:0000256" key="4">
    <source>
        <dbReference type="SAM" id="MobiDB-lite"/>
    </source>
</evidence>
<reference evidence="6" key="1">
    <citation type="submission" date="2017-12" db="EMBL/GenBank/DDBJ databases">
        <title>Gene loss provides genomic basis for host adaptation in cereal stripe rust fungi.</title>
        <authorList>
            <person name="Xia C."/>
        </authorList>
    </citation>
    <scope>NUCLEOTIDE SEQUENCE [LARGE SCALE GENOMIC DNA]</scope>
    <source>
        <strain evidence="6">93-210</strain>
    </source>
</reference>
<dbReference type="SUPFAM" id="SSF55729">
    <property type="entry name" value="Acyl-CoA N-acyltransferases (Nat)"/>
    <property type="match status" value="1"/>
</dbReference>
<dbReference type="InterPro" id="IPR000182">
    <property type="entry name" value="GNAT_dom"/>
</dbReference>
<name>A0A2S4VNY4_9BASI</name>
<comment type="similarity">
    <text evidence="3">Belongs to the acetyltransferase family. MAK3 subfamily.</text>
</comment>
<feature type="compositionally biased region" description="Low complexity" evidence="4">
    <location>
        <begin position="252"/>
        <end position="277"/>
    </location>
</feature>
<dbReference type="InterPro" id="IPR044542">
    <property type="entry name" value="NAA30-like"/>
</dbReference>
<feature type="domain" description="N-acetyltransferase" evidence="5">
    <location>
        <begin position="346"/>
        <end position="498"/>
    </location>
</feature>
<dbReference type="GO" id="GO:0004596">
    <property type="term" value="F:protein-N-terminal amino-acid acetyltransferase activity"/>
    <property type="evidence" value="ECO:0007669"/>
    <property type="project" value="InterPro"/>
</dbReference>
<feature type="non-terminal residue" evidence="6">
    <location>
        <position position="1"/>
    </location>
</feature>
<dbReference type="PANTHER" id="PTHR45896:SF1">
    <property type="entry name" value="N-ALPHA-ACETYLTRANSFERASE 30"/>
    <property type="match status" value="1"/>
</dbReference>
<dbReference type="VEuPathDB" id="FungiDB:PSTT_05453"/>
<feature type="region of interest" description="Disordered" evidence="4">
    <location>
        <begin position="161"/>
        <end position="186"/>
    </location>
</feature>
<evidence type="ECO:0000313" key="7">
    <source>
        <dbReference type="Proteomes" id="UP000239156"/>
    </source>
</evidence>
<gene>
    <name evidence="6" type="ORF">PSTT_05453</name>
</gene>
<dbReference type="VEuPathDB" id="FungiDB:PSHT_08686"/>
<keyword evidence="2" id="KW-0012">Acyltransferase</keyword>
<organism evidence="6 7">
    <name type="scientific">Puccinia striiformis</name>
    <dbReference type="NCBI Taxonomy" id="27350"/>
    <lineage>
        <taxon>Eukaryota</taxon>
        <taxon>Fungi</taxon>
        <taxon>Dikarya</taxon>
        <taxon>Basidiomycota</taxon>
        <taxon>Pucciniomycotina</taxon>
        <taxon>Pucciniomycetes</taxon>
        <taxon>Pucciniales</taxon>
        <taxon>Pucciniaceae</taxon>
        <taxon>Puccinia</taxon>
    </lineage>
</organism>